<protein>
    <submittedName>
        <fullName evidence="2">Uncharacterized protein</fullName>
    </submittedName>
</protein>
<name>A0A0L8L951_9ACTN</name>
<sequence>MSARAAVAATTVAAKAARCFFVRMVVPPLCLCMVNPPWSFAVIWSSGVIRLIVVIRSFAVVRLIVVNRSFAVVRLIVVNRSFGVTAVRSLHCPQEDVRHPVGVPLHQIG</sequence>
<evidence type="ECO:0000313" key="3">
    <source>
        <dbReference type="Proteomes" id="UP000037251"/>
    </source>
</evidence>
<keyword evidence="1" id="KW-1133">Transmembrane helix</keyword>
<organism evidence="2 3">
    <name type="scientific">Streptomyces resistomycificus</name>
    <dbReference type="NCBI Taxonomy" id="67356"/>
    <lineage>
        <taxon>Bacteria</taxon>
        <taxon>Bacillati</taxon>
        <taxon>Actinomycetota</taxon>
        <taxon>Actinomycetes</taxon>
        <taxon>Kitasatosporales</taxon>
        <taxon>Streptomycetaceae</taxon>
        <taxon>Streptomyces</taxon>
        <taxon>Streptomyces aurantiacus group</taxon>
    </lineage>
</organism>
<dbReference type="Proteomes" id="UP000037251">
    <property type="component" value="Unassembled WGS sequence"/>
</dbReference>
<dbReference type="EMBL" id="LGUS01000162">
    <property type="protein sequence ID" value="KOG34667.1"/>
    <property type="molecule type" value="Genomic_DNA"/>
</dbReference>
<dbReference type="AlphaFoldDB" id="A0A0L8L951"/>
<keyword evidence="1" id="KW-0812">Transmembrane</keyword>
<gene>
    <name evidence="2" type="ORF">ADK37_17760</name>
</gene>
<comment type="caution">
    <text evidence="2">The sequence shown here is derived from an EMBL/GenBank/DDBJ whole genome shotgun (WGS) entry which is preliminary data.</text>
</comment>
<keyword evidence="3" id="KW-1185">Reference proteome</keyword>
<reference evidence="3" key="1">
    <citation type="submission" date="2015-07" db="EMBL/GenBank/DDBJ databases">
        <authorList>
            <person name="Ju K.-S."/>
            <person name="Doroghazi J.R."/>
            <person name="Metcalf W.W."/>
        </authorList>
    </citation>
    <scope>NUCLEOTIDE SEQUENCE [LARGE SCALE GENOMIC DNA]</scope>
    <source>
        <strain evidence="3">NRRL 2290</strain>
    </source>
</reference>
<evidence type="ECO:0000313" key="2">
    <source>
        <dbReference type="EMBL" id="KOG34667.1"/>
    </source>
</evidence>
<proteinExistence type="predicted"/>
<keyword evidence="1" id="KW-0472">Membrane</keyword>
<evidence type="ECO:0000256" key="1">
    <source>
        <dbReference type="SAM" id="Phobius"/>
    </source>
</evidence>
<feature type="transmembrane region" description="Helical" evidence="1">
    <location>
        <begin position="40"/>
        <end position="65"/>
    </location>
</feature>
<accession>A0A0L8L951</accession>